<reference evidence="4 5" key="1">
    <citation type="submission" date="2015-03" db="EMBL/GenBank/DDBJ databases">
        <title>Genome sequence of Mycoplasma meleagridis strain ATCC 25294.</title>
        <authorList>
            <person name="Yacoub E."/>
            <person name="Blanchard A."/>
            <person name="Sirand-Pugnet P."/>
            <person name="Mardassi B.B.A."/>
        </authorList>
    </citation>
    <scope>NUCLEOTIDE SEQUENCE [LARGE SCALE GENOMIC DNA]</scope>
    <source>
        <strain evidence="4 5">ATCC 25294</strain>
    </source>
</reference>
<keyword evidence="3" id="KW-0732">Signal</keyword>
<sequence>MKLKFILKLGAISSLAVPLVTAVSANEENSANNPTNSGENTNNNITNTTNDNNNIATNSGTTDSSGTNNNTNNNTNTNNSETNNSQGENNTQPPTDFNKVKELQKTNVEGRLPQIIDSIIEKITQESKEIERINQTEPSVENLSRLAYEKNVINYLKNNKDQIVADPANKLNVIFPYILSNTEYKNANITYDEENYTPVIVRDESPYNYSKVPDTDVSGNVQVDNETGTVKNTYDEKTILNTTNSYLDSLSSEWQDIFLNKDDFPKYNKDEKVFNVKDNGDLELVLPQGYNSWNDYIAEKISKRSLKFDLKQNQEFNANQKDPVVIPPVTEVEPTEEDPGIQLNVRSENIPRLSPIISADYLTYNNQGIINLFNSNQETFNKSIVFFSNPILTVIDYKVVSLKEENGKLIATVHIVNKLNNDSATYEKEVIRYKDWNYVMSIRIVNEAIAHAMSLYYNALGLDSNLNLNKLGNPKLSQAVFNQIFTAIQTINSNDFVTITKHFINMLKNQTVGVSNNNSNNPLVTVENKVLSDMIKDTFTLSIHNQTISRYTYFKYLSATYKNLYSAFTKKVTSDNKEIVDKNFKSFGFNIDKVNDAVNQLLYLILGLDKIDQSDNFNFTHFSEYTNQLAKVQKQFLNLAILTQDKEIDKNTEAEAKPFREAYQSLILSAQSDVETTNNAILIAMGSILGVILVASIALGALSIMKKKKN</sequence>
<dbReference type="OrthoDB" id="396713at2"/>
<name>A0A0F5H0T4_9BACT</name>
<organism evidence="4 5">
    <name type="scientific">Mycoplasmopsis meleagridis ATCC 25294</name>
    <dbReference type="NCBI Taxonomy" id="1264554"/>
    <lineage>
        <taxon>Bacteria</taxon>
        <taxon>Bacillati</taxon>
        <taxon>Mycoplasmatota</taxon>
        <taxon>Mycoplasmoidales</taxon>
        <taxon>Metamycoplasmataceae</taxon>
        <taxon>Mycoplasmopsis</taxon>
    </lineage>
</organism>
<proteinExistence type="predicted"/>
<keyword evidence="2" id="KW-1133">Transmembrane helix</keyword>
<evidence type="ECO:0000313" key="5">
    <source>
        <dbReference type="Proteomes" id="UP000033750"/>
    </source>
</evidence>
<evidence type="ECO:0000256" key="1">
    <source>
        <dbReference type="SAM" id="MobiDB-lite"/>
    </source>
</evidence>
<gene>
    <name evidence="4" type="ORF">MMELEA_03860</name>
</gene>
<dbReference type="RefSeq" id="WP_052716989.1">
    <property type="nucleotide sequence ID" value="NZ_JZXN01000014.1"/>
</dbReference>
<dbReference type="PATRIC" id="fig|1264554.4.peg.343"/>
<feature type="compositionally biased region" description="Low complexity" evidence="1">
    <location>
        <begin position="28"/>
        <end position="92"/>
    </location>
</feature>
<evidence type="ECO:0000256" key="3">
    <source>
        <dbReference type="SAM" id="SignalP"/>
    </source>
</evidence>
<evidence type="ECO:0000256" key="2">
    <source>
        <dbReference type="SAM" id="Phobius"/>
    </source>
</evidence>
<dbReference type="AlphaFoldDB" id="A0A0F5H0T4"/>
<feature type="transmembrane region" description="Helical" evidence="2">
    <location>
        <begin position="680"/>
        <end position="704"/>
    </location>
</feature>
<protein>
    <submittedName>
        <fullName evidence="4">Uncharacterized protein</fullName>
    </submittedName>
</protein>
<keyword evidence="2" id="KW-0812">Transmembrane</keyword>
<evidence type="ECO:0000313" key="4">
    <source>
        <dbReference type="EMBL" id="KKB26936.1"/>
    </source>
</evidence>
<feature type="signal peptide" evidence="3">
    <location>
        <begin position="1"/>
        <end position="25"/>
    </location>
</feature>
<feature type="chain" id="PRO_5002486805" evidence="3">
    <location>
        <begin position="26"/>
        <end position="710"/>
    </location>
</feature>
<dbReference type="NCBIfam" id="NF045829">
    <property type="entry name" value="UU052_fam"/>
    <property type="match status" value="1"/>
</dbReference>
<keyword evidence="5" id="KW-1185">Reference proteome</keyword>
<dbReference type="STRING" id="29561.MM26B8_01500"/>
<dbReference type="Proteomes" id="UP000033750">
    <property type="component" value="Unassembled WGS sequence"/>
</dbReference>
<feature type="region of interest" description="Disordered" evidence="1">
    <location>
        <begin position="28"/>
        <end position="97"/>
    </location>
</feature>
<dbReference type="EMBL" id="JZXN01000014">
    <property type="protein sequence ID" value="KKB26936.1"/>
    <property type="molecule type" value="Genomic_DNA"/>
</dbReference>
<keyword evidence="2" id="KW-0472">Membrane</keyword>
<accession>A0A0F5H0T4</accession>
<comment type="caution">
    <text evidence="4">The sequence shown here is derived from an EMBL/GenBank/DDBJ whole genome shotgun (WGS) entry which is preliminary data.</text>
</comment>
<dbReference type="InterPro" id="IPR054788">
    <property type="entry name" value="MSC_0620_UU052-like"/>
</dbReference>